<dbReference type="RefSeq" id="WP_192909891.1">
    <property type="nucleotide sequence ID" value="NZ_CP042431.1"/>
</dbReference>
<proteinExistence type="predicted"/>
<evidence type="ECO:0000313" key="2">
    <source>
        <dbReference type="EMBL" id="RZS66871.1"/>
    </source>
</evidence>
<dbReference type="PANTHER" id="PTHR34365:SF7">
    <property type="entry name" value="GLYCINE-RICH DOMAIN-CONTAINING PROTEIN 1"/>
    <property type="match status" value="1"/>
</dbReference>
<protein>
    <recommendedName>
        <fullName evidence="4">TIGR04222 domain-containing membrane protein</fullName>
    </recommendedName>
</protein>
<organism evidence="2 3">
    <name type="scientific">Pseudobacter ginsenosidimutans</name>
    <dbReference type="NCBI Taxonomy" id="661488"/>
    <lineage>
        <taxon>Bacteria</taxon>
        <taxon>Pseudomonadati</taxon>
        <taxon>Bacteroidota</taxon>
        <taxon>Chitinophagia</taxon>
        <taxon>Chitinophagales</taxon>
        <taxon>Chitinophagaceae</taxon>
        <taxon>Pseudobacter</taxon>
    </lineage>
</organism>
<reference evidence="2 3" key="1">
    <citation type="submission" date="2019-02" db="EMBL/GenBank/DDBJ databases">
        <title>Genomic Encyclopedia of Type Strains, Phase IV (KMG-IV): sequencing the most valuable type-strain genomes for metagenomic binning, comparative biology and taxonomic classification.</title>
        <authorList>
            <person name="Goeker M."/>
        </authorList>
    </citation>
    <scope>NUCLEOTIDE SEQUENCE [LARGE SCALE GENOMIC DNA]</scope>
    <source>
        <strain evidence="2 3">DSM 18116</strain>
    </source>
</reference>
<gene>
    <name evidence="2" type="ORF">EV199_5255</name>
</gene>
<sequence length="246" mass="27098">MQFNENPIWRKLEIFSIDPPDVSLSFEQRLARENSWSVQFASQVLLEYKKFLFLCASQDHPCTPSDAVDQAWHLHLAYTKSYWNDLCENVLGKKIHHNPTEGGTTEQEKFEDYYERTLSLYRNTFNTEPPEDIWPSSQQRFSDIHFTRVNRQQFWVVPKRSWIQAIFILSIAGVAAFISQNFVFLLIGGLVALVIASPSSKKGNTGSGCSSTGCGGGCSTDGHSGCSGDGGCSSGCSGCGGGCGGD</sequence>
<dbReference type="Proteomes" id="UP000293874">
    <property type="component" value="Unassembled WGS sequence"/>
</dbReference>
<name>A0A4Q7MFM4_9BACT</name>
<dbReference type="InterPro" id="IPR009836">
    <property type="entry name" value="GRDP-like"/>
</dbReference>
<keyword evidence="1" id="KW-1133">Transmembrane helix</keyword>
<evidence type="ECO:0000313" key="3">
    <source>
        <dbReference type="Proteomes" id="UP000293874"/>
    </source>
</evidence>
<keyword evidence="3" id="KW-1185">Reference proteome</keyword>
<keyword evidence="1" id="KW-0812">Transmembrane</keyword>
<dbReference type="AlphaFoldDB" id="A0A4Q7MFM4"/>
<feature type="transmembrane region" description="Helical" evidence="1">
    <location>
        <begin position="162"/>
        <end position="195"/>
    </location>
</feature>
<accession>A0A4Q7MFM4</accession>
<dbReference type="EMBL" id="SGXA01000004">
    <property type="protein sequence ID" value="RZS66871.1"/>
    <property type="molecule type" value="Genomic_DNA"/>
</dbReference>
<evidence type="ECO:0008006" key="4">
    <source>
        <dbReference type="Google" id="ProtNLM"/>
    </source>
</evidence>
<evidence type="ECO:0000256" key="1">
    <source>
        <dbReference type="SAM" id="Phobius"/>
    </source>
</evidence>
<dbReference type="PANTHER" id="PTHR34365">
    <property type="entry name" value="ENOLASE (DUF1399)"/>
    <property type="match status" value="1"/>
</dbReference>
<keyword evidence="1" id="KW-0472">Membrane</keyword>
<comment type="caution">
    <text evidence="2">The sequence shown here is derived from an EMBL/GenBank/DDBJ whole genome shotgun (WGS) entry which is preliminary data.</text>
</comment>